<reference evidence="1 2" key="1">
    <citation type="submission" date="2019-08" db="EMBL/GenBank/DDBJ databases">
        <authorList>
            <person name="Alioto T."/>
            <person name="Alioto T."/>
            <person name="Gomez Garrido J."/>
        </authorList>
    </citation>
    <scope>NUCLEOTIDE SEQUENCE [LARGE SCALE GENOMIC DNA]</scope>
</reference>
<proteinExistence type="predicted"/>
<dbReference type="Proteomes" id="UP000325440">
    <property type="component" value="Unassembled WGS sequence"/>
</dbReference>
<accession>A0A5E4N309</accession>
<dbReference type="OrthoDB" id="6082634at2759"/>
<name>A0A5E4N309_9HEMI</name>
<gene>
    <name evidence="1" type="ORF">CINCED_3A009910</name>
</gene>
<keyword evidence="2" id="KW-1185">Reference proteome</keyword>
<protein>
    <submittedName>
        <fullName evidence="1">Uncharacterized protein</fullName>
    </submittedName>
</protein>
<dbReference type="AlphaFoldDB" id="A0A5E4N309"/>
<evidence type="ECO:0000313" key="1">
    <source>
        <dbReference type="EMBL" id="VVC39030.1"/>
    </source>
</evidence>
<sequence length="108" mass="11579">MGITFVFEMISWAVTDAVNSLRGVFVFFIFCWKRSVLNLLLDRTPKSTRHFSGSGTTASMRTLGSMVSTHIVLGGSGSGGDSSTTSFQLSQFGSNTSMVTLGKLSSPR</sequence>
<dbReference type="EMBL" id="CABPRJ010001561">
    <property type="protein sequence ID" value="VVC39030.1"/>
    <property type="molecule type" value="Genomic_DNA"/>
</dbReference>
<organism evidence="1 2">
    <name type="scientific">Cinara cedri</name>
    <dbReference type="NCBI Taxonomy" id="506608"/>
    <lineage>
        <taxon>Eukaryota</taxon>
        <taxon>Metazoa</taxon>
        <taxon>Ecdysozoa</taxon>
        <taxon>Arthropoda</taxon>
        <taxon>Hexapoda</taxon>
        <taxon>Insecta</taxon>
        <taxon>Pterygota</taxon>
        <taxon>Neoptera</taxon>
        <taxon>Paraneoptera</taxon>
        <taxon>Hemiptera</taxon>
        <taxon>Sternorrhyncha</taxon>
        <taxon>Aphidomorpha</taxon>
        <taxon>Aphidoidea</taxon>
        <taxon>Aphididae</taxon>
        <taxon>Lachninae</taxon>
        <taxon>Cinara</taxon>
    </lineage>
</organism>
<evidence type="ECO:0000313" key="2">
    <source>
        <dbReference type="Proteomes" id="UP000325440"/>
    </source>
</evidence>